<dbReference type="PANTHER" id="PTHR47723">
    <property type="entry name" value="OS05G0353850 PROTEIN"/>
    <property type="match status" value="1"/>
</dbReference>
<keyword evidence="3" id="KW-1185">Reference proteome</keyword>
<dbReference type="InterPro" id="IPR012337">
    <property type="entry name" value="RNaseH-like_sf"/>
</dbReference>
<dbReference type="InterPro" id="IPR002156">
    <property type="entry name" value="RNaseH_domain"/>
</dbReference>
<dbReference type="Pfam" id="PF13456">
    <property type="entry name" value="RVT_3"/>
    <property type="match status" value="1"/>
</dbReference>
<evidence type="ECO:0000259" key="1">
    <source>
        <dbReference type="Pfam" id="PF13456"/>
    </source>
</evidence>
<dbReference type="EMBL" id="VEPZ02000960">
    <property type="protein sequence ID" value="KAE8707743.1"/>
    <property type="molecule type" value="Genomic_DNA"/>
</dbReference>
<dbReference type="GO" id="GO:0003676">
    <property type="term" value="F:nucleic acid binding"/>
    <property type="evidence" value="ECO:0007669"/>
    <property type="project" value="InterPro"/>
</dbReference>
<sequence length="149" mass="17182">MERSTIYERGKMLQADCNRFKESRTRSKSGGKQHLVQWEALPTEWVNLNIDGVKESTNGYASCRGVIRNSNGEWVLGYSRAISARKVILEIDSKEVYRLLTRKVQGGTSRSILQYIQELMRRTWTILLSLVQRGANMLTDKMAKLVEKR</sequence>
<protein>
    <recommendedName>
        <fullName evidence="1">RNase H type-1 domain-containing protein</fullName>
    </recommendedName>
</protein>
<organism evidence="2 3">
    <name type="scientific">Hibiscus syriacus</name>
    <name type="common">Rose of Sharon</name>
    <dbReference type="NCBI Taxonomy" id="106335"/>
    <lineage>
        <taxon>Eukaryota</taxon>
        <taxon>Viridiplantae</taxon>
        <taxon>Streptophyta</taxon>
        <taxon>Embryophyta</taxon>
        <taxon>Tracheophyta</taxon>
        <taxon>Spermatophyta</taxon>
        <taxon>Magnoliopsida</taxon>
        <taxon>eudicotyledons</taxon>
        <taxon>Gunneridae</taxon>
        <taxon>Pentapetalae</taxon>
        <taxon>rosids</taxon>
        <taxon>malvids</taxon>
        <taxon>Malvales</taxon>
        <taxon>Malvaceae</taxon>
        <taxon>Malvoideae</taxon>
        <taxon>Hibiscus</taxon>
    </lineage>
</organism>
<dbReference type="PANTHER" id="PTHR47723:SF19">
    <property type="entry name" value="POLYNUCLEOTIDYL TRANSFERASE, RIBONUCLEASE H-LIKE SUPERFAMILY PROTEIN"/>
    <property type="match status" value="1"/>
</dbReference>
<evidence type="ECO:0000313" key="3">
    <source>
        <dbReference type="Proteomes" id="UP000436088"/>
    </source>
</evidence>
<proteinExistence type="predicted"/>
<gene>
    <name evidence="2" type="ORF">F3Y22_tig00110377pilonHSYRG00345</name>
</gene>
<name>A0A6A3AVF6_HIBSY</name>
<dbReference type="SUPFAM" id="SSF53098">
    <property type="entry name" value="Ribonuclease H-like"/>
    <property type="match status" value="1"/>
</dbReference>
<reference evidence="2" key="1">
    <citation type="submission" date="2019-09" db="EMBL/GenBank/DDBJ databases">
        <title>Draft genome information of white flower Hibiscus syriacus.</title>
        <authorList>
            <person name="Kim Y.-M."/>
        </authorList>
    </citation>
    <scope>NUCLEOTIDE SEQUENCE [LARGE SCALE GENOMIC DNA]</scope>
    <source>
        <strain evidence="2">YM2019G1</strain>
    </source>
</reference>
<dbReference type="GO" id="GO:0004523">
    <property type="term" value="F:RNA-DNA hybrid ribonuclease activity"/>
    <property type="evidence" value="ECO:0007669"/>
    <property type="project" value="InterPro"/>
</dbReference>
<dbReference type="InterPro" id="IPR053151">
    <property type="entry name" value="RNase_H-like"/>
</dbReference>
<dbReference type="InterPro" id="IPR044730">
    <property type="entry name" value="RNase_H-like_dom_plant"/>
</dbReference>
<evidence type="ECO:0000313" key="2">
    <source>
        <dbReference type="EMBL" id="KAE8707743.1"/>
    </source>
</evidence>
<comment type="caution">
    <text evidence="2">The sequence shown here is derived from an EMBL/GenBank/DDBJ whole genome shotgun (WGS) entry which is preliminary data.</text>
</comment>
<dbReference type="Proteomes" id="UP000436088">
    <property type="component" value="Unassembled WGS sequence"/>
</dbReference>
<dbReference type="CDD" id="cd06222">
    <property type="entry name" value="RNase_H_like"/>
    <property type="match status" value="1"/>
</dbReference>
<dbReference type="AlphaFoldDB" id="A0A6A3AVF6"/>
<accession>A0A6A3AVF6</accession>
<feature type="domain" description="RNase H type-1" evidence="1">
    <location>
        <begin position="84"/>
        <end position="145"/>
    </location>
</feature>